<name>A0AAE1SFA1_9SOLA</name>
<evidence type="ECO:0000313" key="2">
    <source>
        <dbReference type="EMBL" id="KAK4368656.1"/>
    </source>
</evidence>
<feature type="compositionally biased region" description="Polar residues" evidence="1">
    <location>
        <begin position="79"/>
        <end position="96"/>
    </location>
</feature>
<proteinExistence type="predicted"/>
<evidence type="ECO:0000313" key="3">
    <source>
        <dbReference type="Proteomes" id="UP001291623"/>
    </source>
</evidence>
<protein>
    <submittedName>
        <fullName evidence="2">Uncharacterized protein</fullName>
    </submittedName>
</protein>
<gene>
    <name evidence="2" type="ORF">RND71_012448</name>
</gene>
<organism evidence="2 3">
    <name type="scientific">Anisodus tanguticus</name>
    <dbReference type="NCBI Taxonomy" id="243964"/>
    <lineage>
        <taxon>Eukaryota</taxon>
        <taxon>Viridiplantae</taxon>
        <taxon>Streptophyta</taxon>
        <taxon>Embryophyta</taxon>
        <taxon>Tracheophyta</taxon>
        <taxon>Spermatophyta</taxon>
        <taxon>Magnoliopsida</taxon>
        <taxon>eudicotyledons</taxon>
        <taxon>Gunneridae</taxon>
        <taxon>Pentapetalae</taxon>
        <taxon>asterids</taxon>
        <taxon>lamiids</taxon>
        <taxon>Solanales</taxon>
        <taxon>Solanaceae</taxon>
        <taxon>Solanoideae</taxon>
        <taxon>Hyoscyameae</taxon>
        <taxon>Anisodus</taxon>
    </lineage>
</organism>
<dbReference type="AlphaFoldDB" id="A0AAE1SFA1"/>
<evidence type="ECO:0000256" key="1">
    <source>
        <dbReference type="SAM" id="MobiDB-lite"/>
    </source>
</evidence>
<dbReference type="EMBL" id="JAVYJV010000006">
    <property type="protein sequence ID" value="KAK4368656.1"/>
    <property type="molecule type" value="Genomic_DNA"/>
</dbReference>
<dbReference type="Proteomes" id="UP001291623">
    <property type="component" value="Unassembled WGS sequence"/>
</dbReference>
<reference evidence="2" key="1">
    <citation type="submission" date="2023-12" db="EMBL/GenBank/DDBJ databases">
        <title>Genome assembly of Anisodus tanguticus.</title>
        <authorList>
            <person name="Wang Y.-J."/>
        </authorList>
    </citation>
    <scope>NUCLEOTIDE SEQUENCE</scope>
    <source>
        <strain evidence="2">KB-2021</strain>
        <tissue evidence="2">Leaf</tissue>
    </source>
</reference>
<accession>A0AAE1SFA1</accession>
<sequence>MSTIRWQTSRYIRSQHMTIMAKSALPGWDVYDSSQLQRETKRSRINGPLPYDSSYPHKRTNDRGPVLDEQYGLGPFGSNVPSGPVTVSQAKNTVSPQDARISPGQHHFGHDSIFKAKVYTKKDFFELRLINTNPGVNQVKRFGCNENKWRRKKGGR</sequence>
<comment type="caution">
    <text evidence="2">The sequence shown here is derived from an EMBL/GenBank/DDBJ whole genome shotgun (WGS) entry which is preliminary data.</text>
</comment>
<keyword evidence="3" id="KW-1185">Reference proteome</keyword>
<feature type="region of interest" description="Disordered" evidence="1">
    <location>
        <begin position="39"/>
        <end position="107"/>
    </location>
</feature>